<organism evidence="8 9">
    <name type="scientific">Saccharopolyspora phatthalungensis</name>
    <dbReference type="NCBI Taxonomy" id="664693"/>
    <lineage>
        <taxon>Bacteria</taxon>
        <taxon>Bacillati</taxon>
        <taxon>Actinomycetota</taxon>
        <taxon>Actinomycetes</taxon>
        <taxon>Pseudonocardiales</taxon>
        <taxon>Pseudonocardiaceae</taxon>
        <taxon>Saccharopolyspora</taxon>
    </lineage>
</organism>
<dbReference type="AlphaFoldDB" id="A0A840QH53"/>
<keyword evidence="5 6" id="KW-0472">Membrane</keyword>
<evidence type="ECO:0000259" key="7">
    <source>
        <dbReference type="Pfam" id="PF05425"/>
    </source>
</evidence>
<dbReference type="InterPro" id="IPR032694">
    <property type="entry name" value="CopC/D"/>
</dbReference>
<keyword evidence="2" id="KW-1003">Cell membrane</keyword>
<dbReference type="Pfam" id="PF09678">
    <property type="entry name" value="Caa3_CtaG"/>
    <property type="match status" value="1"/>
</dbReference>
<evidence type="ECO:0000313" key="9">
    <source>
        <dbReference type="Proteomes" id="UP000584374"/>
    </source>
</evidence>
<feature type="transmembrane region" description="Helical" evidence="6">
    <location>
        <begin position="179"/>
        <end position="199"/>
    </location>
</feature>
<feature type="transmembrane region" description="Helical" evidence="6">
    <location>
        <begin position="247"/>
        <end position="267"/>
    </location>
</feature>
<feature type="transmembrane region" description="Helical" evidence="6">
    <location>
        <begin position="153"/>
        <end position="172"/>
    </location>
</feature>
<dbReference type="Proteomes" id="UP000584374">
    <property type="component" value="Unassembled WGS sequence"/>
</dbReference>
<sequence>MAGSDEAQPRRQTRWPSRRRWIAAAVVLAAGAVAALAWAAGAQPYLDVGNANPGALTAIGTPVLKLLADLSAAVCVGSLAFAVLFTRPQRSGQVCAGAFAELRMAGASAWVWSASALTLVPFSAADTAGSPLTEVVVPGQLIGLLGALETPRAWLMTALVAVIVAVGCRAALRWVSALWLLVGAQFAVLPPLVTAHGSADAGHDLALAAIVIHVPAGMLWIGLLFAVLRQTRRGADLLPEQLRRYGWWANGCWLVLLITGGVLSAVFVPPAAVFTSAYGGALLVKVVVVAVLGIAGITLREHAKKDAAGKRTTRLIRFGVAEFAMLLGVLVVSVDLTHLPLPDFFGRARTTTQTLLGYDLAGPPTLSRLVLDWRIDVFFAPLALLLAVGYLLGVRRLRAQGRSWPVIRTGAWLAGCLALLVATSSGLGRYAAAMFSMHMASHMLVSMLVPLLLALGGPLTLVRAAASRTDGATLPRVRDVVDFLVHSALFRGMTHPVVTVALFAGAPFALYLTGIYDAAVRFHWAHLAINAFFLIVGYVFLGSVVGVDPMPRALPNIARVGMLLAAMPLDVVFGATLISTDRVIGNGAAASNMYQALALPWVPDLHADQRFAGLLALAIGELVLLVVLVALVARWSQLDDSPGESGLEGYRSIGDFNENRRVDFR</sequence>
<comment type="subcellular location">
    <subcellularLocation>
        <location evidence="1">Cell membrane</location>
        <topology evidence="1">Multi-pass membrane protein</topology>
    </subcellularLocation>
</comment>
<feature type="domain" description="Copper resistance protein D" evidence="7">
    <location>
        <begin position="242"/>
        <end position="334"/>
    </location>
</feature>
<keyword evidence="4 6" id="KW-1133">Transmembrane helix</keyword>
<reference evidence="8 9" key="1">
    <citation type="submission" date="2020-08" db="EMBL/GenBank/DDBJ databases">
        <title>Sequencing the genomes of 1000 actinobacteria strains.</title>
        <authorList>
            <person name="Klenk H.-P."/>
        </authorList>
    </citation>
    <scope>NUCLEOTIDE SEQUENCE [LARGE SCALE GENOMIC DNA]</scope>
    <source>
        <strain evidence="8 9">DSM 45584</strain>
    </source>
</reference>
<protein>
    <submittedName>
        <fullName evidence="8">Putative copper resistance protein D</fullName>
    </submittedName>
</protein>
<dbReference type="RefSeq" id="WP_184731902.1">
    <property type="nucleotide sequence ID" value="NZ_JACHIW010000002.1"/>
</dbReference>
<dbReference type="PANTHER" id="PTHR34820">
    <property type="entry name" value="INNER MEMBRANE PROTEIN YEBZ"/>
    <property type="match status" value="1"/>
</dbReference>
<proteinExistence type="predicted"/>
<dbReference type="GO" id="GO:0006825">
    <property type="term" value="P:copper ion transport"/>
    <property type="evidence" value="ECO:0007669"/>
    <property type="project" value="InterPro"/>
</dbReference>
<feature type="transmembrane region" description="Helical" evidence="6">
    <location>
        <begin position="497"/>
        <end position="516"/>
    </location>
</feature>
<accession>A0A840QH53</accession>
<feature type="transmembrane region" description="Helical" evidence="6">
    <location>
        <begin position="522"/>
        <end position="545"/>
    </location>
</feature>
<dbReference type="InterPro" id="IPR019108">
    <property type="entry name" value="Caa3_assmbl_CtaG-rel"/>
</dbReference>
<feature type="transmembrane region" description="Helical" evidence="6">
    <location>
        <begin position="439"/>
        <end position="462"/>
    </location>
</feature>
<feature type="transmembrane region" description="Helical" evidence="6">
    <location>
        <begin position="373"/>
        <end position="394"/>
    </location>
</feature>
<name>A0A840QH53_9PSEU</name>
<evidence type="ECO:0000313" key="8">
    <source>
        <dbReference type="EMBL" id="MBB5159477.1"/>
    </source>
</evidence>
<feature type="transmembrane region" description="Helical" evidence="6">
    <location>
        <begin position="21"/>
        <end position="46"/>
    </location>
</feature>
<dbReference type="PANTHER" id="PTHR34820:SF4">
    <property type="entry name" value="INNER MEMBRANE PROTEIN YEBZ"/>
    <property type="match status" value="1"/>
</dbReference>
<feature type="transmembrane region" description="Helical" evidence="6">
    <location>
        <begin position="273"/>
        <end position="295"/>
    </location>
</feature>
<keyword evidence="9" id="KW-1185">Reference proteome</keyword>
<feature type="transmembrane region" description="Helical" evidence="6">
    <location>
        <begin position="205"/>
        <end position="227"/>
    </location>
</feature>
<feature type="transmembrane region" description="Helical" evidence="6">
    <location>
        <begin position="315"/>
        <end position="334"/>
    </location>
</feature>
<evidence type="ECO:0000256" key="5">
    <source>
        <dbReference type="ARBA" id="ARBA00023136"/>
    </source>
</evidence>
<evidence type="ECO:0000256" key="4">
    <source>
        <dbReference type="ARBA" id="ARBA00022989"/>
    </source>
</evidence>
<dbReference type="InterPro" id="IPR008457">
    <property type="entry name" value="Cu-R_CopD_dom"/>
</dbReference>
<evidence type="ECO:0000256" key="6">
    <source>
        <dbReference type="SAM" id="Phobius"/>
    </source>
</evidence>
<evidence type="ECO:0000256" key="1">
    <source>
        <dbReference type="ARBA" id="ARBA00004651"/>
    </source>
</evidence>
<keyword evidence="3 6" id="KW-0812">Transmembrane</keyword>
<dbReference type="InterPro" id="IPR006311">
    <property type="entry name" value="TAT_signal"/>
</dbReference>
<feature type="transmembrane region" description="Helical" evidence="6">
    <location>
        <begin position="406"/>
        <end position="427"/>
    </location>
</feature>
<gene>
    <name evidence="8" type="ORF">BJ970_007076</name>
</gene>
<evidence type="ECO:0000256" key="2">
    <source>
        <dbReference type="ARBA" id="ARBA00022475"/>
    </source>
</evidence>
<comment type="caution">
    <text evidence="8">The sequence shown here is derived from an EMBL/GenBank/DDBJ whole genome shotgun (WGS) entry which is preliminary data.</text>
</comment>
<feature type="transmembrane region" description="Helical" evidence="6">
    <location>
        <begin position="611"/>
        <end position="633"/>
    </location>
</feature>
<evidence type="ECO:0000256" key="3">
    <source>
        <dbReference type="ARBA" id="ARBA00022692"/>
    </source>
</evidence>
<dbReference type="EMBL" id="JACHIW010000002">
    <property type="protein sequence ID" value="MBB5159477.1"/>
    <property type="molecule type" value="Genomic_DNA"/>
</dbReference>
<dbReference type="GO" id="GO:0005886">
    <property type="term" value="C:plasma membrane"/>
    <property type="evidence" value="ECO:0007669"/>
    <property type="project" value="UniProtKB-SubCell"/>
</dbReference>
<feature type="transmembrane region" description="Helical" evidence="6">
    <location>
        <begin position="107"/>
        <end position="125"/>
    </location>
</feature>
<dbReference type="PROSITE" id="PS51318">
    <property type="entry name" value="TAT"/>
    <property type="match status" value="1"/>
</dbReference>
<dbReference type="Pfam" id="PF05425">
    <property type="entry name" value="CopD"/>
    <property type="match status" value="1"/>
</dbReference>
<feature type="transmembrane region" description="Helical" evidence="6">
    <location>
        <begin position="557"/>
        <end position="578"/>
    </location>
</feature>
<feature type="transmembrane region" description="Helical" evidence="6">
    <location>
        <begin position="66"/>
        <end position="86"/>
    </location>
</feature>